<evidence type="ECO:0000313" key="2">
    <source>
        <dbReference type="Proteomes" id="UP000012153"/>
    </source>
</evidence>
<proteinExistence type="predicted"/>
<name>M6UJ30_9LEPT</name>
<reference evidence="1 2" key="1">
    <citation type="submission" date="2013-01" db="EMBL/GenBank/DDBJ databases">
        <authorList>
            <person name="Harkins D.M."/>
            <person name="Durkin A.S."/>
            <person name="Brinkac L.M."/>
            <person name="Haft D.H."/>
            <person name="Selengut J.D."/>
            <person name="Sanka R."/>
            <person name="DePew J."/>
            <person name="Purushe J."/>
            <person name="Matthias M.A."/>
            <person name="Vinetz J.M."/>
            <person name="Sutton G.G."/>
            <person name="Nierman W.C."/>
            <person name="Fouts D.E."/>
        </authorList>
    </citation>
    <scope>NUCLEOTIDE SEQUENCE [LARGE SCALE GENOMIC DNA]</scope>
    <source>
        <strain evidence="1 2">ZUN142</strain>
    </source>
</reference>
<dbReference type="Proteomes" id="UP000012153">
    <property type="component" value="Unassembled WGS sequence"/>
</dbReference>
<dbReference type="AlphaFoldDB" id="M6UJ30"/>
<sequence>MKVVGTTTKESSPIRFLHKTTVLRPSSKFKSHFNVGSAEKEFSKSMSSYNFRIYS</sequence>
<protein>
    <submittedName>
        <fullName evidence="1">Uncharacterized protein</fullName>
    </submittedName>
</protein>
<organism evidence="1 2">
    <name type="scientific">Leptospira noguchii serovar Autumnalis str. ZUN142</name>
    <dbReference type="NCBI Taxonomy" id="1085540"/>
    <lineage>
        <taxon>Bacteria</taxon>
        <taxon>Pseudomonadati</taxon>
        <taxon>Spirochaetota</taxon>
        <taxon>Spirochaetia</taxon>
        <taxon>Leptospirales</taxon>
        <taxon>Leptospiraceae</taxon>
        <taxon>Leptospira</taxon>
    </lineage>
</organism>
<gene>
    <name evidence="1" type="ORF">LEP1GSC186_4747</name>
</gene>
<evidence type="ECO:0000313" key="1">
    <source>
        <dbReference type="EMBL" id="EMO41054.1"/>
    </source>
</evidence>
<accession>M6UJ30</accession>
<dbReference type="EMBL" id="AHOP02000024">
    <property type="protein sequence ID" value="EMO41054.1"/>
    <property type="molecule type" value="Genomic_DNA"/>
</dbReference>
<comment type="caution">
    <text evidence="1">The sequence shown here is derived from an EMBL/GenBank/DDBJ whole genome shotgun (WGS) entry which is preliminary data.</text>
</comment>